<comment type="caution">
    <text evidence="2">The sequence shown here is derived from an EMBL/GenBank/DDBJ whole genome shotgun (WGS) entry which is preliminary data.</text>
</comment>
<evidence type="ECO:0000256" key="1">
    <source>
        <dbReference type="SAM" id="MobiDB-lite"/>
    </source>
</evidence>
<sequence length="133" mass="13403">MVGSVGPNEVRANETASGSDPPERHASSVGLNEVRPNGTASGGAASSVGSNGVRADEMASGEGRHASSVGPNEVRANGTASGEAASSVVRRATEKTPQSRSRSWVVFSVARKVSGSSTRPHAAPMEWTATTSG</sequence>
<organism evidence="2 3">
    <name type="scientific">Halarchaeum rubridurum</name>
    <dbReference type="NCBI Taxonomy" id="489911"/>
    <lineage>
        <taxon>Archaea</taxon>
        <taxon>Methanobacteriati</taxon>
        <taxon>Methanobacteriota</taxon>
        <taxon>Stenosarchaea group</taxon>
        <taxon>Halobacteria</taxon>
        <taxon>Halobacteriales</taxon>
        <taxon>Halobacteriaceae</taxon>
    </lineage>
</organism>
<reference evidence="2" key="1">
    <citation type="journal article" date="2014" name="Int. J. Syst. Evol. Microbiol.">
        <title>Complete genome sequence of Corynebacterium casei LMG S-19264T (=DSM 44701T), isolated from a smear-ripened cheese.</title>
        <authorList>
            <consortium name="US DOE Joint Genome Institute (JGI-PGF)"/>
            <person name="Walter F."/>
            <person name="Albersmeier A."/>
            <person name="Kalinowski J."/>
            <person name="Ruckert C."/>
        </authorList>
    </citation>
    <scope>NUCLEOTIDE SEQUENCE</scope>
    <source>
        <strain evidence="2">JCM 16108</strain>
    </source>
</reference>
<feature type="compositionally biased region" description="Low complexity" evidence="1">
    <location>
        <begin position="42"/>
        <end position="53"/>
    </location>
</feature>
<accession>A0A830FYW9</accession>
<name>A0A830FYW9_9EURY</name>
<dbReference type="Proteomes" id="UP000614609">
    <property type="component" value="Unassembled WGS sequence"/>
</dbReference>
<feature type="region of interest" description="Disordered" evidence="1">
    <location>
        <begin position="1"/>
        <end position="133"/>
    </location>
</feature>
<dbReference type="EMBL" id="BMOO01000002">
    <property type="protein sequence ID" value="GGM62473.1"/>
    <property type="molecule type" value="Genomic_DNA"/>
</dbReference>
<proteinExistence type="predicted"/>
<gene>
    <name evidence="2" type="ORF">GCM10009017_10700</name>
</gene>
<evidence type="ECO:0000313" key="3">
    <source>
        <dbReference type="Proteomes" id="UP000614609"/>
    </source>
</evidence>
<feature type="compositionally biased region" description="Basic and acidic residues" evidence="1">
    <location>
        <begin position="54"/>
        <end position="65"/>
    </location>
</feature>
<dbReference type="AlphaFoldDB" id="A0A830FYW9"/>
<protein>
    <submittedName>
        <fullName evidence="2">Uncharacterized protein</fullName>
    </submittedName>
</protein>
<keyword evidence="3" id="KW-1185">Reference proteome</keyword>
<reference evidence="2" key="2">
    <citation type="submission" date="2020-09" db="EMBL/GenBank/DDBJ databases">
        <authorList>
            <person name="Sun Q."/>
            <person name="Ohkuma M."/>
        </authorList>
    </citation>
    <scope>NUCLEOTIDE SEQUENCE</scope>
    <source>
        <strain evidence="2">JCM 16108</strain>
    </source>
</reference>
<evidence type="ECO:0000313" key="2">
    <source>
        <dbReference type="EMBL" id="GGM62473.1"/>
    </source>
</evidence>